<accession>A0A5F1YIS0</accession>
<dbReference type="AlphaFoldDB" id="A0A5F1YIS0"/>
<evidence type="ECO:0008006" key="3">
    <source>
        <dbReference type="Google" id="ProtNLM"/>
    </source>
</evidence>
<keyword evidence="2" id="KW-1185">Reference proteome</keyword>
<comment type="caution">
    <text evidence="1">The sequence shown here is derived from an EMBL/GenBank/DDBJ whole genome shotgun (WGS) entry which is preliminary data.</text>
</comment>
<dbReference type="Proteomes" id="UP000298277">
    <property type="component" value="Unassembled WGS sequence"/>
</dbReference>
<evidence type="ECO:0000313" key="2">
    <source>
        <dbReference type="Proteomes" id="UP000298277"/>
    </source>
</evidence>
<name>A0A5F1YIS0_9LEPT</name>
<protein>
    <recommendedName>
        <fullName evidence="3">HEAT repeat domain-containing protein</fullName>
    </recommendedName>
</protein>
<evidence type="ECO:0000313" key="1">
    <source>
        <dbReference type="EMBL" id="TGK27536.1"/>
    </source>
</evidence>
<dbReference type="InterPro" id="IPR016024">
    <property type="entry name" value="ARM-type_fold"/>
</dbReference>
<sequence length="169" mass="19406">MALTDIPYYYKIEFPIQSIYSEIQSPNLSVLHDYICSSILNILTESIPEQDAIRLENIINHLAKTKKDLLLSIVNTKTERSDVRGFAAKLLIKNSYSSDLDEIITRILEDTDSLVRFGVLYGLEEIQDFDRIRKLFITDSNIRIQETALEILENSNGIYTVFQQIAQSV</sequence>
<reference evidence="1" key="1">
    <citation type="journal article" date="2019" name="PLoS Negl. Trop. Dis.">
        <title>Revisiting the worldwide diversity of Leptospira species in the environment.</title>
        <authorList>
            <person name="Vincent A.T."/>
            <person name="Schiettekatte O."/>
            <person name="Bourhy P."/>
            <person name="Veyrier F.J."/>
            <person name="Picardeau M."/>
        </authorList>
    </citation>
    <scope>NUCLEOTIDE SEQUENCE [LARGE SCALE GENOMIC DNA]</scope>
    <source>
        <strain evidence="1">201800299</strain>
    </source>
</reference>
<dbReference type="EMBL" id="RQFA01000088">
    <property type="protein sequence ID" value="TGK27536.1"/>
    <property type="molecule type" value="Genomic_DNA"/>
</dbReference>
<proteinExistence type="predicted"/>
<gene>
    <name evidence="1" type="ORF">EHQ17_19390</name>
</gene>
<organism evidence="1 2">
    <name type="scientific">Leptospira gomenensis</name>
    <dbReference type="NCBI Taxonomy" id="2484974"/>
    <lineage>
        <taxon>Bacteria</taxon>
        <taxon>Pseudomonadati</taxon>
        <taxon>Spirochaetota</taxon>
        <taxon>Spirochaetia</taxon>
        <taxon>Leptospirales</taxon>
        <taxon>Leptospiraceae</taxon>
        <taxon>Leptospira</taxon>
    </lineage>
</organism>
<dbReference type="RefSeq" id="WP_135595110.1">
    <property type="nucleotide sequence ID" value="NZ_RQEZ01000088.1"/>
</dbReference>
<dbReference type="SUPFAM" id="SSF48371">
    <property type="entry name" value="ARM repeat"/>
    <property type="match status" value="1"/>
</dbReference>